<dbReference type="Proteomes" id="UP000050424">
    <property type="component" value="Unassembled WGS sequence"/>
</dbReference>
<keyword evidence="2" id="KW-1185">Reference proteome</keyword>
<proteinExistence type="predicted"/>
<organism evidence="1 2">
    <name type="scientific">Neonectria ditissima</name>
    <dbReference type="NCBI Taxonomy" id="78410"/>
    <lineage>
        <taxon>Eukaryota</taxon>
        <taxon>Fungi</taxon>
        <taxon>Dikarya</taxon>
        <taxon>Ascomycota</taxon>
        <taxon>Pezizomycotina</taxon>
        <taxon>Sordariomycetes</taxon>
        <taxon>Hypocreomycetidae</taxon>
        <taxon>Hypocreales</taxon>
        <taxon>Nectriaceae</taxon>
        <taxon>Neonectria</taxon>
    </lineage>
</organism>
<name>A0A0P7BMV0_9HYPO</name>
<evidence type="ECO:0000313" key="2">
    <source>
        <dbReference type="Proteomes" id="UP000050424"/>
    </source>
</evidence>
<dbReference type="OrthoDB" id="4500473at2759"/>
<protein>
    <submittedName>
        <fullName evidence="1">Uncharacterized protein</fullName>
    </submittedName>
</protein>
<dbReference type="STRING" id="78410.A0A0P7BMV0"/>
<reference evidence="1 2" key="1">
    <citation type="submission" date="2015-09" db="EMBL/GenBank/DDBJ databases">
        <title>Draft genome of a European isolate of the apple canker pathogen Neonectria ditissima.</title>
        <authorList>
            <person name="Gomez-Cortecero A."/>
            <person name="Harrison R.J."/>
            <person name="Armitage A.D."/>
        </authorList>
    </citation>
    <scope>NUCLEOTIDE SEQUENCE [LARGE SCALE GENOMIC DNA]</scope>
    <source>
        <strain evidence="1 2">R09/05</strain>
    </source>
</reference>
<accession>A0A0P7BMV0</accession>
<dbReference type="EMBL" id="LKCW01000058">
    <property type="protein sequence ID" value="KPM41854.1"/>
    <property type="molecule type" value="Genomic_DNA"/>
</dbReference>
<evidence type="ECO:0000313" key="1">
    <source>
        <dbReference type="EMBL" id="KPM41854.1"/>
    </source>
</evidence>
<sequence>MSMNLISTYHSSPNFSITPPDANGPLHLGSVITDLRDPVALNPSIRVSIPEDEIMKTHLTGYSTTLKRSPDPRWGILTGLSGLSRPVAQQGTVQGRSYNEELVTKLLETHYFNPSSEYIEESINLQPVKAFRNASHDKLPVFLVTGIKIARGASIRIAKGMSVGGSAHIDATGGVTGLMTAGPFVSAQLTTNQEMNFDESSDFVLAYRVTRVRWKKGEVKSKAYTSGATIVDDDCGSASMLFGYVDFIHNFTDQEAAN</sequence>
<comment type="caution">
    <text evidence="1">The sequence shown here is derived from an EMBL/GenBank/DDBJ whole genome shotgun (WGS) entry which is preliminary data.</text>
</comment>
<dbReference type="AlphaFoldDB" id="A0A0P7BMV0"/>
<gene>
    <name evidence="1" type="ORF">AK830_g4743</name>
</gene>